<accession>C1DVQ1</accession>
<proteinExistence type="predicted"/>
<reference evidence="1 2" key="1">
    <citation type="journal article" date="2009" name="J. Bacteriol.">
        <title>Complete and draft genome sequences of six members of the Aquificales.</title>
        <authorList>
            <person name="Reysenbach A.L."/>
            <person name="Hamamura N."/>
            <person name="Podar M."/>
            <person name="Griffiths E."/>
            <person name="Ferreira S."/>
            <person name="Hochstein R."/>
            <person name="Heidelberg J."/>
            <person name="Johnson J."/>
            <person name="Mead D."/>
            <person name="Pohorille A."/>
            <person name="Sarmiento M."/>
            <person name="Schweighofer K."/>
            <person name="Seshadri R."/>
            <person name="Voytek M.A."/>
        </authorList>
    </citation>
    <scope>NUCLEOTIDE SEQUENCE [LARGE SCALE GENOMIC DNA]</scope>
    <source>
        <strain evidence="2">Az-Fu1 / DSM 15241 / OCM 825</strain>
    </source>
</reference>
<gene>
    <name evidence="1" type="ordered locus">SULAZ_1218</name>
</gene>
<protein>
    <submittedName>
        <fullName evidence="1">Uncharacterized protein</fullName>
    </submittedName>
</protein>
<dbReference type="AlphaFoldDB" id="C1DVQ1"/>
<name>C1DVQ1_SULAA</name>
<evidence type="ECO:0000313" key="2">
    <source>
        <dbReference type="Proteomes" id="UP000001369"/>
    </source>
</evidence>
<organism evidence="1 2">
    <name type="scientific">Sulfurihydrogenibium azorense (strain DSM 15241 / OCM 825 / Az-Fu1)</name>
    <dbReference type="NCBI Taxonomy" id="204536"/>
    <lineage>
        <taxon>Bacteria</taxon>
        <taxon>Pseudomonadati</taxon>
        <taxon>Aquificota</taxon>
        <taxon>Aquificia</taxon>
        <taxon>Aquificales</taxon>
        <taxon>Hydrogenothermaceae</taxon>
        <taxon>Sulfurihydrogenibium</taxon>
    </lineage>
</organism>
<keyword evidence="2" id="KW-1185">Reference proteome</keyword>
<dbReference type="Proteomes" id="UP000001369">
    <property type="component" value="Chromosome"/>
</dbReference>
<dbReference type="OrthoDB" id="12007at2"/>
<sequence>MKLIETDLVFYFQYDGKKSRDFGYVFNVGLPKGESEYFLATEEIVKDKIDYLKHLKNVKWAIYDKNFERKTDYHSWIHTAGLVKGQSIYYKVEEGGKEALFTLQGQKTEFFEKIRDRGALTGESNYFWGKKNGKFAIYDVNTGEKLTEDFKSSVLAGVILGRGTYFVGSYGEEIFYIFDLKTGERLTKAFDEHKLIEILKHGDLERAVDEIGK</sequence>
<evidence type="ECO:0000313" key="1">
    <source>
        <dbReference type="EMBL" id="ACN99354.1"/>
    </source>
</evidence>
<dbReference type="EMBL" id="CP001229">
    <property type="protein sequence ID" value="ACN99354.1"/>
    <property type="molecule type" value="Genomic_DNA"/>
</dbReference>
<dbReference type="STRING" id="204536.SULAZ_1218"/>
<dbReference type="RefSeq" id="WP_012674672.1">
    <property type="nucleotide sequence ID" value="NC_012438.1"/>
</dbReference>
<dbReference type="KEGG" id="saf:SULAZ_1218"/>
<dbReference type="HOGENOM" id="CLU_1293314_0_0_0"/>